<dbReference type="CDD" id="cd02440">
    <property type="entry name" value="AdoMet_MTases"/>
    <property type="match status" value="1"/>
</dbReference>
<keyword evidence="3 5" id="KW-0808">Transferase</keyword>
<comment type="similarity">
    <text evidence="5">Belongs to the class I-like SAM-binding methyltransferase superfamily. EFM4 family.</text>
</comment>
<dbReference type="InterPro" id="IPR029063">
    <property type="entry name" value="SAM-dependent_MTases_sf"/>
</dbReference>
<protein>
    <recommendedName>
        <fullName evidence="5">Protein-lysine N-methyltransferase EFM4</fullName>
        <ecNumber evidence="5">2.1.1.-</ecNumber>
    </recommendedName>
    <alternativeName>
        <fullName evidence="5">Elongation factor methyltransferase 4</fullName>
    </alternativeName>
</protein>
<evidence type="ECO:0000313" key="7">
    <source>
        <dbReference type="EMBL" id="SZF03879.1"/>
    </source>
</evidence>
<dbReference type="Pfam" id="PF13847">
    <property type="entry name" value="Methyltransf_31"/>
    <property type="match status" value="1"/>
</dbReference>
<sequence>MASHSQVILSDLEPSPLGTKQYWDDLYSKEIKNFEQNDRDEGTIWFDDSAAEEKVLEFIEDFVIDSRALGSNINRDNCSFLDLGTGNGHLLFSLRAGDDRFEGWGGRMLGVDYSEKSIEFAKRIAQGRNLREVEFCRWDVMHDKAAGVVLDGISAEGWDVVLDKGTFDAISLSADQGPRGQRNYKDYRTQVLPLIREGGVLLITSCNWTEDELKLLLDGPGLAVVTTIKYDNFSFGGKKGQTVSSVCFRKTCSP</sequence>
<evidence type="ECO:0000256" key="5">
    <source>
        <dbReference type="HAMAP-Rule" id="MF_03188"/>
    </source>
</evidence>
<evidence type="ECO:0000256" key="4">
    <source>
        <dbReference type="ARBA" id="ARBA00022691"/>
    </source>
</evidence>
<dbReference type="EMBL" id="UNSH01000060">
    <property type="protein sequence ID" value="SZF03879.1"/>
    <property type="molecule type" value="Genomic_DNA"/>
</dbReference>
<reference evidence="7 8" key="1">
    <citation type="submission" date="2017-11" db="EMBL/GenBank/DDBJ databases">
        <authorList>
            <person name="Kracher B."/>
        </authorList>
    </citation>
    <scope>NUCLEOTIDE SEQUENCE [LARGE SCALE GENOMIC DNA]</scope>
    <source>
        <strain evidence="7 8">RACE1</strain>
    </source>
</reference>
<dbReference type="GO" id="GO:0016192">
    <property type="term" value="P:vesicle-mediated transport"/>
    <property type="evidence" value="ECO:0007669"/>
    <property type="project" value="UniProtKB-UniRule"/>
</dbReference>
<keyword evidence="5" id="KW-0813">Transport</keyword>
<evidence type="ECO:0000256" key="1">
    <source>
        <dbReference type="ARBA" id="ARBA00022490"/>
    </source>
</evidence>
<organism evidence="7 8">
    <name type="scientific">Blumeria hordei</name>
    <name type="common">Barley powdery mildew</name>
    <name type="synonym">Blumeria graminis f. sp. hordei</name>
    <dbReference type="NCBI Taxonomy" id="2867405"/>
    <lineage>
        <taxon>Eukaryota</taxon>
        <taxon>Fungi</taxon>
        <taxon>Dikarya</taxon>
        <taxon>Ascomycota</taxon>
        <taxon>Pezizomycotina</taxon>
        <taxon>Leotiomycetes</taxon>
        <taxon>Erysiphales</taxon>
        <taxon>Erysiphaceae</taxon>
        <taxon>Blumeria</taxon>
    </lineage>
</organism>
<feature type="domain" description="Methyltransferase" evidence="6">
    <location>
        <begin position="75"/>
        <end position="213"/>
    </location>
</feature>
<evidence type="ECO:0000313" key="8">
    <source>
        <dbReference type="Proteomes" id="UP000275772"/>
    </source>
</evidence>
<accession>A0A383UVT5</accession>
<keyword evidence="2 5" id="KW-0489">Methyltransferase</keyword>
<name>A0A383UVT5_BLUHO</name>
<keyword evidence="4 5" id="KW-0949">S-adenosyl-L-methionine</keyword>
<dbReference type="AlphaFoldDB" id="A0A383UVT5"/>
<dbReference type="GO" id="GO:0032259">
    <property type="term" value="P:methylation"/>
    <property type="evidence" value="ECO:0007669"/>
    <property type="project" value="UniProtKB-KW"/>
</dbReference>
<dbReference type="InterPro" id="IPR026635">
    <property type="entry name" value="Efm4/METTL10"/>
</dbReference>
<dbReference type="PANTHER" id="PTHR12843">
    <property type="entry name" value="PROTEIN-LYSINE N-METHYLTRANSFERASE METTL10"/>
    <property type="match status" value="1"/>
</dbReference>
<evidence type="ECO:0000259" key="6">
    <source>
        <dbReference type="Pfam" id="PF13847"/>
    </source>
</evidence>
<dbReference type="GO" id="GO:0006417">
    <property type="term" value="P:regulation of translation"/>
    <property type="evidence" value="ECO:0007669"/>
    <property type="project" value="EnsemblFungi"/>
</dbReference>
<dbReference type="PANTHER" id="PTHR12843:SF5">
    <property type="entry name" value="EEF1A LYSINE METHYLTRANSFERASE 2"/>
    <property type="match status" value="1"/>
</dbReference>
<comment type="subcellular location">
    <subcellularLocation>
        <location evidence="5">Cytoplasm</location>
    </subcellularLocation>
</comment>
<dbReference type="InterPro" id="IPR025714">
    <property type="entry name" value="Methyltranfer_dom"/>
</dbReference>
<evidence type="ECO:0000256" key="3">
    <source>
        <dbReference type="ARBA" id="ARBA00022679"/>
    </source>
</evidence>
<dbReference type="Proteomes" id="UP000275772">
    <property type="component" value="Unassembled WGS sequence"/>
</dbReference>
<dbReference type="HAMAP" id="MF_03188">
    <property type="entry name" value="Methyltr_EFM4"/>
    <property type="match status" value="1"/>
</dbReference>
<gene>
    <name evidence="5" type="primary">EFM4</name>
    <name evidence="7" type="ORF">BLGHR1_14673</name>
</gene>
<evidence type="ECO:0000256" key="2">
    <source>
        <dbReference type="ARBA" id="ARBA00022603"/>
    </source>
</evidence>
<comment type="function">
    <text evidence="5">S-adenosyl-L-methionine-dependent protein-lysine N-methyltransferase that mono- and dimethylates elongation factor 1-alpha at 'Lys-316'. May play a role in intracellular transport.</text>
</comment>
<dbReference type="SUPFAM" id="SSF53335">
    <property type="entry name" value="S-adenosyl-L-methionine-dependent methyltransferases"/>
    <property type="match status" value="1"/>
</dbReference>
<dbReference type="Gene3D" id="3.40.50.150">
    <property type="entry name" value="Vaccinia Virus protein VP39"/>
    <property type="match status" value="1"/>
</dbReference>
<keyword evidence="1 5" id="KW-0963">Cytoplasm</keyword>
<dbReference type="EC" id="2.1.1.-" evidence="5"/>
<dbReference type="GO" id="GO:0016279">
    <property type="term" value="F:protein-lysine N-methyltransferase activity"/>
    <property type="evidence" value="ECO:0007669"/>
    <property type="project" value="UniProtKB-UniRule"/>
</dbReference>
<dbReference type="VEuPathDB" id="FungiDB:BLGHR1_14673"/>
<proteinExistence type="inferred from homology"/>
<dbReference type="GO" id="GO:0005737">
    <property type="term" value="C:cytoplasm"/>
    <property type="evidence" value="ECO:0007669"/>
    <property type="project" value="UniProtKB-SubCell"/>
</dbReference>